<evidence type="ECO:0000256" key="5">
    <source>
        <dbReference type="ARBA" id="ARBA00034478"/>
    </source>
</evidence>
<evidence type="ECO:0000256" key="4">
    <source>
        <dbReference type="ARBA" id="ARBA00022833"/>
    </source>
</evidence>
<accession>A0A8S4DII3</accession>
<keyword evidence="3" id="KW-0479">Metal-binding</keyword>
<comment type="caution">
    <text evidence="6">Lacks conserved residue(s) required for the propagation of feature annotation.</text>
</comment>
<evidence type="ECO:0000256" key="3">
    <source>
        <dbReference type="ARBA" id="ARBA00022723"/>
    </source>
</evidence>
<keyword evidence="2" id="KW-0808">Transferase</keyword>
<dbReference type="PROSITE" id="PS50970">
    <property type="entry name" value="HCY"/>
    <property type="match status" value="1"/>
</dbReference>
<dbReference type="GO" id="GO:0046872">
    <property type="term" value="F:metal ion binding"/>
    <property type="evidence" value="ECO:0007669"/>
    <property type="project" value="UniProtKB-KW"/>
</dbReference>
<dbReference type="PANTHER" id="PTHR46015">
    <property type="entry name" value="ZGC:172121"/>
    <property type="match status" value="1"/>
</dbReference>
<protein>
    <submittedName>
        <fullName evidence="9">(diamondback moth) hypothetical protein</fullName>
    </submittedName>
</protein>
<organism evidence="9 10">
    <name type="scientific">Plutella xylostella</name>
    <name type="common">Diamondback moth</name>
    <name type="synonym">Plutella maculipennis</name>
    <dbReference type="NCBI Taxonomy" id="51655"/>
    <lineage>
        <taxon>Eukaryota</taxon>
        <taxon>Metazoa</taxon>
        <taxon>Ecdysozoa</taxon>
        <taxon>Arthropoda</taxon>
        <taxon>Hexapoda</taxon>
        <taxon>Insecta</taxon>
        <taxon>Pterygota</taxon>
        <taxon>Neoptera</taxon>
        <taxon>Endopterygota</taxon>
        <taxon>Lepidoptera</taxon>
        <taxon>Glossata</taxon>
        <taxon>Ditrysia</taxon>
        <taxon>Yponomeutoidea</taxon>
        <taxon>Plutellidae</taxon>
        <taxon>Plutella</taxon>
    </lineage>
</organism>
<feature type="domain" description="Hcy-binding" evidence="8">
    <location>
        <begin position="284"/>
        <end position="428"/>
    </location>
</feature>
<dbReference type="PANTHER" id="PTHR46015:SF1">
    <property type="entry name" value="HOMOCYSTEINE S-METHYLTRANSFERASE-LIKE ISOFORM 1"/>
    <property type="match status" value="1"/>
</dbReference>
<dbReference type="SUPFAM" id="SSF82282">
    <property type="entry name" value="Homocysteine S-methyltransferase"/>
    <property type="match status" value="1"/>
</dbReference>
<evidence type="ECO:0000256" key="6">
    <source>
        <dbReference type="PROSITE-ProRule" id="PRU00333"/>
    </source>
</evidence>
<evidence type="ECO:0000313" key="10">
    <source>
        <dbReference type="Proteomes" id="UP000653454"/>
    </source>
</evidence>
<keyword evidence="1" id="KW-0489">Methyltransferase</keyword>
<keyword evidence="10" id="KW-1185">Reference proteome</keyword>
<sequence length="428" mass="46569">MGECGVRGPMNEWFRDYLTSRSYRVRVADSLSEPRGVRCGVPQGSAAGPVCYLMLVNSLCRVLRHCSAYMFADDLCAFLAGRDMAEVQRLVQEDVDNRTSSFGAAGRTDSVFAQIIPGFRVCQIYCFRFTIQQLSSVECGGASQGAAAAARQTQRPPLSSGRHQITPDKISLNLITTLGNQADNTEEALQRAMMESCHSAGHGSASPPEPIGYIVICLSSEYPQAAARGVSPATAHSAQLIKHVSADRTRLFRISKRQVEQSTTPVERPHSDTNNARLFPMTPTPCADAGDASRVVVLDGGFSSQLSCHVGHVVDGDPLWSARFLHTHPEDVVNTHLDFLRAGADLIITNTYQASIDGFVEHLGVTAAEAYELMLRAVELAKRAREMYLEEAEGYLQIGCSRSASSRPRRFSLLGIATPPLRRYGAVS</sequence>
<gene>
    <name evidence="9" type="ORF">PLXY2_LOCUS2052</name>
</gene>
<evidence type="ECO:0000256" key="2">
    <source>
        <dbReference type="ARBA" id="ARBA00022679"/>
    </source>
</evidence>
<dbReference type="InterPro" id="IPR003726">
    <property type="entry name" value="HCY_dom"/>
</dbReference>
<dbReference type="InterPro" id="IPR051486">
    <property type="entry name" value="Hcy_S-methyltransferase"/>
</dbReference>
<evidence type="ECO:0000256" key="7">
    <source>
        <dbReference type="SAM" id="MobiDB-lite"/>
    </source>
</evidence>
<comment type="caution">
    <text evidence="9">The sequence shown here is derived from an EMBL/GenBank/DDBJ whole genome shotgun (WGS) entry which is preliminary data.</text>
</comment>
<dbReference type="GO" id="GO:0033528">
    <property type="term" value="P:S-methylmethionine cycle"/>
    <property type="evidence" value="ECO:0007669"/>
    <property type="project" value="TreeGrafter"/>
</dbReference>
<keyword evidence="4" id="KW-0862">Zinc</keyword>
<dbReference type="GO" id="GO:0009086">
    <property type="term" value="P:methionine biosynthetic process"/>
    <property type="evidence" value="ECO:0007669"/>
    <property type="project" value="TreeGrafter"/>
</dbReference>
<dbReference type="Pfam" id="PF02574">
    <property type="entry name" value="S-methyl_trans"/>
    <property type="match status" value="1"/>
</dbReference>
<dbReference type="Gene3D" id="3.20.20.330">
    <property type="entry name" value="Homocysteine-binding-like domain"/>
    <property type="match status" value="1"/>
</dbReference>
<feature type="region of interest" description="Disordered" evidence="7">
    <location>
        <begin position="258"/>
        <end position="280"/>
    </location>
</feature>
<name>A0A8S4DII3_PLUXY</name>
<dbReference type="GO" id="GO:0008898">
    <property type="term" value="F:S-adenosylmethionine-homocysteine S-methyltransferase activity"/>
    <property type="evidence" value="ECO:0007669"/>
    <property type="project" value="TreeGrafter"/>
</dbReference>
<comment type="pathway">
    <text evidence="5">Amino-acid biosynthesis; L-methionine biosynthesis via de novo pathway.</text>
</comment>
<proteinExistence type="predicted"/>
<dbReference type="EMBL" id="CAJHNJ030000005">
    <property type="protein sequence ID" value="CAG9099289.1"/>
    <property type="molecule type" value="Genomic_DNA"/>
</dbReference>
<dbReference type="Proteomes" id="UP000653454">
    <property type="component" value="Unassembled WGS sequence"/>
</dbReference>
<evidence type="ECO:0000259" key="8">
    <source>
        <dbReference type="PROSITE" id="PS50970"/>
    </source>
</evidence>
<reference evidence="9" key="1">
    <citation type="submission" date="2020-11" db="EMBL/GenBank/DDBJ databases">
        <authorList>
            <person name="Whiteford S."/>
        </authorList>
    </citation>
    <scope>NUCLEOTIDE SEQUENCE</scope>
</reference>
<evidence type="ECO:0000256" key="1">
    <source>
        <dbReference type="ARBA" id="ARBA00022603"/>
    </source>
</evidence>
<dbReference type="InterPro" id="IPR036589">
    <property type="entry name" value="HCY_dom_sf"/>
</dbReference>
<dbReference type="AlphaFoldDB" id="A0A8S4DII3"/>
<evidence type="ECO:0000313" key="9">
    <source>
        <dbReference type="EMBL" id="CAG9099289.1"/>
    </source>
</evidence>
<dbReference type="GO" id="GO:0032259">
    <property type="term" value="P:methylation"/>
    <property type="evidence" value="ECO:0007669"/>
    <property type="project" value="UniProtKB-KW"/>
</dbReference>